<dbReference type="InterPro" id="IPR002931">
    <property type="entry name" value="Transglutaminase-like"/>
</dbReference>
<dbReference type="EMBL" id="CP049057">
    <property type="protein sequence ID" value="QIE58984.1"/>
    <property type="molecule type" value="Genomic_DNA"/>
</dbReference>
<organism evidence="2 3">
    <name type="scientific">Rasiella rasia</name>
    <dbReference type="NCBI Taxonomy" id="2744027"/>
    <lineage>
        <taxon>Bacteria</taxon>
        <taxon>Pseudomonadati</taxon>
        <taxon>Bacteroidota</taxon>
        <taxon>Flavobacteriia</taxon>
        <taxon>Flavobacteriales</taxon>
        <taxon>Flavobacteriaceae</taxon>
        <taxon>Rasiella</taxon>
    </lineage>
</organism>
<reference evidence="2 3" key="1">
    <citation type="submission" date="2020-02" db="EMBL/GenBank/DDBJ databases">
        <title>Complete genome sequence of Flavobacteriaceae bacterium.</title>
        <authorList>
            <person name="Kim S.-J."/>
            <person name="Kim Y.-S."/>
            <person name="Kim K.-H."/>
        </authorList>
    </citation>
    <scope>NUCLEOTIDE SEQUENCE [LARGE SCALE GENOMIC DNA]</scope>
    <source>
        <strain evidence="2 3">RR4-40</strain>
    </source>
</reference>
<dbReference type="AlphaFoldDB" id="A0A6G6GKD7"/>
<accession>A0A6G6GKD7</accession>
<feature type="domain" description="Transglutaminase-like" evidence="1">
    <location>
        <begin position="114"/>
        <end position="180"/>
    </location>
</feature>
<gene>
    <name evidence="2" type="ORF">G5B37_05225</name>
</gene>
<sequence>MKRIILLVFFTFTLCLHSQRNDFNEINFQKADRIADRYKGEELTNLPVLALRLTAQLETDVERFRAIYIWVTHNVRGDYHLTSTNSHMHRKLKNNPEEFHQWNKQFKKEIFQQLKDEKKTLCTGYAYLIKELANLAGLECEIIHGYGQVKNIKFDNMELPNHSWNAIKLNNKWYLCDATWSSGIIDMSNYSFEFSYEDSFFLMEPSIFAKSHRPIDAQWSLFNENAEN</sequence>
<dbReference type="GO" id="GO:0005737">
    <property type="term" value="C:cytoplasm"/>
    <property type="evidence" value="ECO:0007669"/>
    <property type="project" value="TreeGrafter"/>
</dbReference>
<keyword evidence="3" id="KW-1185">Reference proteome</keyword>
<dbReference type="Gene3D" id="3.10.620.30">
    <property type="match status" value="1"/>
</dbReference>
<evidence type="ECO:0000313" key="2">
    <source>
        <dbReference type="EMBL" id="QIE58984.1"/>
    </source>
</evidence>
<dbReference type="SUPFAM" id="SSF54001">
    <property type="entry name" value="Cysteine proteinases"/>
    <property type="match status" value="1"/>
</dbReference>
<dbReference type="RefSeq" id="WP_164679015.1">
    <property type="nucleotide sequence ID" value="NZ_CP049057.1"/>
</dbReference>
<dbReference type="InterPro" id="IPR038765">
    <property type="entry name" value="Papain-like_cys_pep_sf"/>
</dbReference>
<evidence type="ECO:0000313" key="3">
    <source>
        <dbReference type="Proteomes" id="UP000505306"/>
    </source>
</evidence>
<dbReference type="Pfam" id="PF01841">
    <property type="entry name" value="Transglut_core"/>
    <property type="match status" value="1"/>
</dbReference>
<proteinExistence type="predicted"/>
<dbReference type="Proteomes" id="UP000505306">
    <property type="component" value="Chromosome"/>
</dbReference>
<dbReference type="PANTHER" id="PTHR46333:SF2">
    <property type="entry name" value="CYTOKINESIS PROTEIN 3"/>
    <property type="match status" value="1"/>
</dbReference>
<evidence type="ECO:0000259" key="1">
    <source>
        <dbReference type="SMART" id="SM00460"/>
    </source>
</evidence>
<dbReference type="InterPro" id="IPR052557">
    <property type="entry name" value="CAP/Cytokinesis_protein"/>
</dbReference>
<dbReference type="PANTHER" id="PTHR46333">
    <property type="entry name" value="CYTOKINESIS PROTEIN 3"/>
    <property type="match status" value="1"/>
</dbReference>
<dbReference type="KEGG" id="mgel:G5B37_05225"/>
<name>A0A6G6GKD7_9FLAO</name>
<protein>
    <recommendedName>
        <fullName evidence="1">Transglutaminase-like domain-containing protein</fullName>
    </recommendedName>
</protein>
<dbReference type="SMART" id="SM00460">
    <property type="entry name" value="TGc"/>
    <property type="match status" value="1"/>
</dbReference>